<evidence type="ECO:0000313" key="1">
    <source>
        <dbReference type="EMBL" id="PRY81012.1"/>
    </source>
</evidence>
<gene>
    <name evidence="1" type="ORF">CLV38_11922</name>
</gene>
<dbReference type="EMBL" id="PVTO01000019">
    <property type="protein sequence ID" value="PRY81012.1"/>
    <property type="molecule type" value="Genomic_DNA"/>
</dbReference>
<dbReference type="AlphaFoldDB" id="A0A2T0W5F9"/>
<accession>A0A2T0W5F9</accession>
<sequence length="78" mass="9221">MKNRELVKRLKQLEKDSIKLEELPITIELGAGDEADIYIEENGSKRYLSEEEYAEHCKRFVKSGKRKHIEVEIGEWDE</sequence>
<reference evidence="1 2" key="1">
    <citation type="submission" date="2018-03" db="EMBL/GenBank/DDBJ databases">
        <title>Genomic Encyclopedia of Archaeal and Bacterial Type Strains, Phase II (KMG-II): from individual species to whole genera.</title>
        <authorList>
            <person name="Goeker M."/>
        </authorList>
    </citation>
    <scope>NUCLEOTIDE SEQUENCE [LARGE SCALE GENOMIC DNA]</scope>
    <source>
        <strain evidence="1 2">DSM 13175</strain>
    </source>
</reference>
<proteinExistence type="predicted"/>
<evidence type="ECO:0000313" key="2">
    <source>
        <dbReference type="Proteomes" id="UP000238205"/>
    </source>
</evidence>
<dbReference type="OrthoDB" id="9878407at2"/>
<keyword evidence="2" id="KW-1185">Reference proteome</keyword>
<organism evidence="1 2">
    <name type="scientific">Alkalibacterium olivapovliticus</name>
    <dbReference type="NCBI Taxonomy" id="99907"/>
    <lineage>
        <taxon>Bacteria</taxon>
        <taxon>Bacillati</taxon>
        <taxon>Bacillota</taxon>
        <taxon>Bacilli</taxon>
        <taxon>Lactobacillales</taxon>
        <taxon>Carnobacteriaceae</taxon>
        <taxon>Alkalibacterium</taxon>
    </lineage>
</organism>
<dbReference type="Proteomes" id="UP000238205">
    <property type="component" value="Unassembled WGS sequence"/>
</dbReference>
<name>A0A2T0W5F9_9LACT</name>
<protein>
    <submittedName>
        <fullName evidence="1">Uncharacterized protein</fullName>
    </submittedName>
</protein>
<dbReference type="RefSeq" id="WP_106194617.1">
    <property type="nucleotide sequence ID" value="NZ_PVTO01000019.1"/>
</dbReference>
<comment type="caution">
    <text evidence="1">The sequence shown here is derived from an EMBL/GenBank/DDBJ whole genome shotgun (WGS) entry which is preliminary data.</text>
</comment>